<organism evidence="7 8">
    <name type="scientific">Piscinibacter koreensis</name>
    <dbReference type="NCBI Taxonomy" id="2742824"/>
    <lineage>
        <taxon>Bacteria</taxon>
        <taxon>Pseudomonadati</taxon>
        <taxon>Pseudomonadota</taxon>
        <taxon>Betaproteobacteria</taxon>
        <taxon>Burkholderiales</taxon>
        <taxon>Sphaerotilaceae</taxon>
        <taxon>Piscinibacter</taxon>
    </lineage>
</organism>
<keyword evidence="2 5" id="KW-0812">Transmembrane</keyword>
<dbReference type="RefSeq" id="WP_176071248.1">
    <property type="nucleotide sequence ID" value="NZ_JABWMJ010000013.1"/>
</dbReference>
<feature type="transmembrane region" description="Helical" evidence="5">
    <location>
        <begin position="162"/>
        <end position="178"/>
    </location>
</feature>
<dbReference type="GO" id="GO:0055085">
    <property type="term" value="P:transmembrane transport"/>
    <property type="evidence" value="ECO:0007669"/>
    <property type="project" value="InterPro"/>
</dbReference>
<feature type="transmembrane region" description="Helical" evidence="5">
    <location>
        <begin position="32"/>
        <end position="51"/>
    </location>
</feature>
<feature type="transmembrane region" description="Helical" evidence="5">
    <location>
        <begin position="375"/>
        <end position="400"/>
    </location>
</feature>
<feature type="transmembrane region" description="Helical" evidence="5">
    <location>
        <begin position="248"/>
        <end position="270"/>
    </location>
</feature>
<evidence type="ECO:0000256" key="2">
    <source>
        <dbReference type="ARBA" id="ARBA00022692"/>
    </source>
</evidence>
<comment type="caution">
    <text evidence="7">The sequence shown here is derived from an EMBL/GenBank/DDBJ whole genome shotgun (WGS) entry which is preliminary data.</text>
</comment>
<feature type="domain" description="Sodium/calcium exchanger membrane region" evidence="6">
    <location>
        <begin position="39"/>
        <end position="178"/>
    </location>
</feature>
<comment type="subcellular location">
    <subcellularLocation>
        <location evidence="1">Membrane</location>
        <topology evidence="1">Multi-pass membrane protein</topology>
    </subcellularLocation>
</comment>
<evidence type="ECO:0000256" key="5">
    <source>
        <dbReference type="SAM" id="Phobius"/>
    </source>
</evidence>
<dbReference type="GO" id="GO:0016020">
    <property type="term" value="C:membrane"/>
    <property type="evidence" value="ECO:0007669"/>
    <property type="project" value="UniProtKB-SubCell"/>
</dbReference>
<feature type="transmembrane region" description="Helical" evidence="5">
    <location>
        <begin position="290"/>
        <end position="309"/>
    </location>
</feature>
<dbReference type="Gene3D" id="1.20.1420.30">
    <property type="entry name" value="NCX, central ion-binding region"/>
    <property type="match status" value="1"/>
</dbReference>
<evidence type="ECO:0000259" key="6">
    <source>
        <dbReference type="Pfam" id="PF01699"/>
    </source>
</evidence>
<feature type="transmembrane region" description="Helical" evidence="5">
    <location>
        <begin position="136"/>
        <end position="156"/>
    </location>
</feature>
<evidence type="ECO:0000313" key="7">
    <source>
        <dbReference type="EMBL" id="NUZ08407.1"/>
    </source>
</evidence>
<dbReference type="AlphaFoldDB" id="A0A7Y6NSK8"/>
<evidence type="ECO:0000313" key="8">
    <source>
        <dbReference type="Proteomes" id="UP000529637"/>
    </source>
</evidence>
<dbReference type="Proteomes" id="UP000529637">
    <property type="component" value="Unassembled WGS sequence"/>
</dbReference>
<feature type="domain" description="Sodium/calcium exchanger membrane region" evidence="6">
    <location>
        <begin position="215"/>
        <end position="360"/>
    </location>
</feature>
<accession>A0A7Y6NSK8</accession>
<protein>
    <submittedName>
        <fullName evidence="7">Sodium:proton exchanger</fullName>
    </submittedName>
</protein>
<dbReference type="InterPro" id="IPR044880">
    <property type="entry name" value="NCX_ion-bd_dom_sf"/>
</dbReference>
<feature type="transmembrane region" description="Helical" evidence="5">
    <location>
        <begin position="105"/>
        <end position="124"/>
    </location>
</feature>
<reference evidence="7 8" key="1">
    <citation type="submission" date="2020-06" db="EMBL/GenBank/DDBJ databases">
        <title>Schlegella sp. ID0723 isolated from air conditioner.</title>
        <authorList>
            <person name="Kim D.Y."/>
            <person name="Kim D.-U."/>
        </authorList>
    </citation>
    <scope>NUCLEOTIDE SEQUENCE [LARGE SCALE GENOMIC DNA]</scope>
    <source>
        <strain evidence="7 8">ID0723</strain>
    </source>
</reference>
<proteinExistence type="predicted"/>
<feature type="transmembrane region" description="Helical" evidence="5">
    <location>
        <begin position="210"/>
        <end position="228"/>
    </location>
</feature>
<sequence>MRRFLMFLAIAVAAIIPAVVLRLSGWRPGPVIDTAIFGTAVLAAGFMLSWGAEAAEKRIAQGLILALVALVTVLPEYAVDLYYAYQAGKAPDSNYVHYAAANMTGANRLLVGLAWPLMAILHWLRTRQRGIAMATVNVVEIGFLLGASLYAFVIVLKNRIDVFDSVVLVLLFGAYLWTTGRMPKVDEALAQDDEPGLAAALSTLSPARQWVWMGGLTVVAAIVILASAEPFAESIVASGRVLGIDEFLLIQWLAPLASESPAVVIAVLFVLSNRAEGALTTMISDKINQWTLLVGMLPLAMSVGFGGITSLPLDARQHEEFFLTAAQSLFGVALLLRLRFSLLSALALALLFSVQLVIAFLFRNEPARAIESLTMLAWVYLVLAALVFVPGAPSAWRAAVGLRTAVIKSRLDAAAKPGSGAAEAATKR</sequence>
<keyword evidence="8" id="KW-1185">Reference proteome</keyword>
<feature type="transmembrane region" description="Helical" evidence="5">
    <location>
        <begin position="63"/>
        <end position="85"/>
    </location>
</feature>
<dbReference type="Pfam" id="PF01699">
    <property type="entry name" value="Na_Ca_ex"/>
    <property type="match status" value="2"/>
</dbReference>
<dbReference type="InterPro" id="IPR004837">
    <property type="entry name" value="NaCa_Exmemb"/>
</dbReference>
<dbReference type="EMBL" id="JABWMJ010000013">
    <property type="protein sequence ID" value="NUZ08407.1"/>
    <property type="molecule type" value="Genomic_DNA"/>
</dbReference>
<feature type="transmembrane region" description="Helical" evidence="5">
    <location>
        <begin position="345"/>
        <end position="363"/>
    </location>
</feature>
<keyword evidence="3 5" id="KW-1133">Transmembrane helix</keyword>
<gene>
    <name evidence="7" type="ORF">HQN59_21880</name>
</gene>
<evidence type="ECO:0000256" key="4">
    <source>
        <dbReference type="ARBA" id="ARBA00023136"/>
    </source>
</evidence>
<evidence type="ECO:0000256" key="1">
    <source>
        <dbReference type="ARBA" id="ARBA00004141"/>
    </source>
</evidence>
<name>A0A7Y6NSK8_9BURK</name>
<keyword evidence="4 5" id="KW-0472">Membrane</keyword>
<evidence type="ECO:0000256" key="3">
    <source>
        <dbReference type="ARBA" id="ARBA00022989"/>
    </source>
</evidence>